<evidence type="ECO:0000256" key="5">
    <source>
        <dbReference type="SAM" id="Phobius"/>
    </source>
</evidence>
<dbReference type="GO" id="GO:0004392">
    <property type="term" value="F:heme oxygenase (decyclizing) activity"/>
    <property type="evidence" value="ECO:0007669"/>
    <property type="project" value="InterPro"/>
</dbReference>
<keyword evidence="3" id="KW-0408">Iron</keyword>
<dbReference type="Pfam" id="PF01126">
    <property type="entry name" value="Heme_oxygenase"/>
    <property type="match status" value="1"/>
</dbReference>
<proteinExistence type="predicted"/>
<dbReference type="EMBL" id="JAPEUR010000022">
    <property type="protein sequence ID" value="KAJ4327603.1"/>
    <property type="molecule type" value="Genomic_DNA"/>
</dbReference>
<dbReference type="PANTHER" id="PTHR10720">
    <property type="entry name" value="HEME OXYGENASE"/>
    <property type="match status" value="1"/>
</dbReference>
<evidence type="ECO:0000256" key="4">
    <source>
        <dbReference type="SAM" id="MobiDB-lite"/>
    </source>
</evidence>
<dbReference type="Gene3D" id="1.20.910.10">
    <property type="entry name" value="Heme oxygenase-like"/>
    <property type="match status" value="1"/>
</dbReference>
<keyword evidence="5" id="KW-0812">Transmembrane</keyword>
<dbReference type="InterPro" id="IPR016084">
    <property type="entry name" value="Haem_Oase-like_multi-hlx"/>
</dbReference>
<comment type="caution">
    <text evidence="6">The sequence shown here is derived from an EMBL/GenBank/DDBJ whole genome shotgun (WGS) entry which is preliminary data.</text>
</comment>
<evidence type="ECO:0008006" key="8">
    <source>
        <dbReference type="Google" id="ProtNLM"/>
    </source>
</evidence>
<dbReference type="GO" id="GO:0046872">
    <property type="term" value="F:metal ion binding"/>
    <property type="evidence" value="ECO:0007669"/>
    <property type="project" value="UniProtKB-KW"/>
</dbReference>
<dbReference type="Proteomes" id="UP001140502">
    <property type="component" value="Unassembled WGS sequence"/>
</dbReference>
<feature type="compositionally biased region" description="Polar residues" evidence="4">
    <location>
        <begin position="1"/>
        <end position="14"/>
    </location>
</feature>
<sequence>MANMTSTHDLLNDSQPHHNHDRPLAESIVAATRSIHARLNKLIIARLPLALPPRAQDPALYISGLLHITPIYITFEALWRDILDSSPANDVDDKETDALGPDTGLPEPAFPASDQHRLSGCNRMQSLLQHVFLPGLMRSDRLKADIAHITGWSDSLVEDQLRFVEQNGRLGDFIQHIKRSVQHRPHVLLAYSYILFMALFAGGRFIRATLESAGDDFWNHIPSPIKPTSLPCQQSTRPTKRASGLSDEQLPDHDHYCHATHTMPLRFFHFQTPEDGEDLKREFKQRLLDAEKMLTAREKQDIVQESVCIFENMTLLIHQLDSVCGDPERKDSSSTTSSLFELVDQFHPFRSRLRDSVSIAKERNARTSTLSSDGVRQVWKSWVNTSASSPRQSEFVTPIGHSDVSRADSGAASCPASKSMRFEKALPKPTRTPSDLAKTKHGIYECLRLASQRLQSVHVINWLMLAAFCALTYGALCSKRGEDAALTA</sequence>
<dbReference type="InterPro" id="IPR002051">
    <property type="entry name" value="Haem_Oase"/>
</dbReference>
<dbReference type="AlphaFoldDB" id="A0A9W9BST1"/>
<protein>
    <recommendedName>
        <fullName evidence="8">Heme oxygenase</fullName>
    </recommendedName>
</protein>
<evidence type="ECO:0000313" key="6">
    <source>
        <dbReference type="EMBL" id="KAJ4327603.1"/>
    </source>
</evidence>
<evidence type="ECO:0000256" key="3">
    <source>
        <dbReference type="ARBA" id="ARBA00023004"/>
    </source>
</evidence>
<keyword evidence="7" id="KW-1185">Reference proteome</keyword>
<dbReference type="SUPFAM" id="SSF48613">
    <property type="entry name" value="Heme oxygenase-like"/>
    <property type="match status" value="1"/>
</dbReference>
<dbReference type="PANTHER" id="PTHR10720:SF0">
    <property type="entry name" value="HEME OXYGENASE"/>
    <property type="match status" value="1"/>
</dbReference>
<dbReference type="GO" id="GO:0006788">
    <property type="term" value="P:heme oxidation"/>
    <property type="evidence" value="ECO:0007669"/>
    <property type="project" value="InterPro"/>
</dbReference>
<feature type="transmembrane region" description="Helical" evidence="5">
    <location>
        <begin position="187"/>
        <end position="206"/>
    </location>
</feature>
<evidence type="ECO:0000256" key="1">
    <source>
        <dbReference type="ARBA" id="ARBA00022617"/>
    </source>
</evidence>
<keyword evidence="5" id="KW-1133">Transmembrane helix</keyword>
<dbReference type="OrthoDB" id="652091at2759"/>
<dbReference type="CDD" id="cd19165">
    <property type="entry name" value="HemeO"/>
    <property type="match status" value="1"/>
</dbReference>
<evidence type="ECO:0000313" key="7">
    <source>
        <dbReference type="Proteomes" id="UP001140502"/>
    </source>
</evidence>
<evidence type="ECO:0000256" key="2">
    <source>
        <dbReference type="ARBA" id="ARBA00022723"/>
    </source>
</evidence>
<dbReference type="InterPro" id="IPR016053">
    <property type="entry name" value="Haem_Oase-like"/>
</dbReference>
<keyword evidence="2" id="KW-0479">Metal-binding</keyword>
<keyword evidence="5" id="KW-0472">Membrane</keyword>
<keyword evidence="1" id="KW-0349">Heme</keyword>
<reference evidence="6" key="1">
    <citation type="submission" date="2022-10" db="EMBL/GenBank/DDBJ databases">
        <title>Tapping the CABI collections for fungal endophytes: first genome assemblies for Collariella, Neodidymelliopsis, Ascochyta clinopodiicola, Didymella pomorum, Didymosphaeria variabile, Neocosmospora piperis and Neocucurbitaria cava.</title>
        <authorList>
            <person name="Hill R."/>
        </authorList>
    </citation>
    <scope>NUCLEOTIDE SEQUENCE</scope>
    <source>
        <strain evidence="6">IMI 366586</strain>
    </source>
</reference>
<feature type="region of interest" description="Disordered" evidence="4">
    <location>
        <begin position="1"/>
        <end position="21"/>
    </location>
</feature>
<gene>
    <name evidence="6" type="ORF">N0V84_001992</name>
</gene>
<name>A0A9W9BST1_9HYPO</name>
<feature type="region of interest" description="Disordered" evidence="4">
    <location>
        <begin position="228"/>
        <end position="248"/>
    </location>
</feature>
<accession>A0A9W9BST1</accession>
<organism evidence="6 7">
    <name type="scientific">Fusarium piperis</name>
    <dbReference type="NCBI Taxonomy" id="1435070"/>
    <lineage>
        <taxon>Eukaryota</taxon>
        <taxon>Fungi</taxon>
        <taxon>Dikarya</taxon>
        <taxon>Ascomycota</taxon>
        <taxon>Pezizomycotina</taxon>
        <taxon>Sordariomycetes</taxon>
        <taxon>Hypocreomycetidae</taxon>
        <taxon>Hypocreales</taxon>
        <taxon>Nectriaceae</taxon>
        <taxon>Fusarium</taxon>
        <taxon>Fusarium solani species complex</taxon>
    </lineage>
</organism>